<gene>
    <name evidence="1" type="ORF">OCBIM_22013382mg</name>
</gene>
<dbReference type="EMBL" id="KQ418018">
    <property type="protein sequence ID" value="KOF89251.1"/>
    <property type="molecule type" value="Genomic_DNA"/>
</dbReference>
<dbReference type="AlphaFoldDB" id="A0A0L8HJ48"/>
<sequence>MYTYACVFLCACSFLNVSQGFLFIYLFHTRATFCCVEDELLHLRFYSFLKFCSKFILPMKLYKKILIFKNFCIT</sequence>
<name>A0A0L8HJ48_OCTBM</name>
<proteinExistence type="predicted"/>
<accession>A0A0L8HJ48</accession>
<organism evidence="1">
    <name type="scientific">Octopus bimaculoides</name>
    <name type="common">California two-spotted octopus</name>
    <dbReference type="NCBI Taxonomy" id="37653"/>
    <lineage>
        <taxon>Eukaryota</taxon>
        <taxon>Metazoa</taxon>
        <taxon>Spiralia</taxon>
        <taxon>Lophotrochozoa</taxon>
        <taxon>Mollusca</taxon>
        <taxon>Cephalopoda</taxon>
        <taxon>Coleoidea</taxon>
        <taxon>Octopodiformes</taxon>
        <taxon>Octopoda</taxon>
        <taxon>Incirrata</taxon>
        <taxon>Octopodidae</taxon>
        <taxon>Octopus</taxon>
    </lineage>
</organism>
<protein>
    <submittedName>
        <fullName evidence="1">Uncharacterized protein</fullName>
    </submittedName>
</protein>
<evidence type="ECO:0000313" key="1">
    <source>
        <dbReference type="EMBL" id="KOF89251.1"/>
    </source>
</evidence>
<reference evidence="1" key="1">
    <citation type="submission" date="2015-07" db="EMBL/GenBank/DDBJ databases">
        <title>MeaNS - Measles Nucleotide Surveillance Program.</title>
        <authorList>
            <person name="Tran T."/>
            <person name="Druce J."/>
        </authorList>
    </citation>
    <scope>NUCLEOTIDE SEQUENCE</scope>
    <source>
        <strain evidence="1">UCB-OBI-ISO-001</strain>
        <tissue evidence="1">Gonad</tissue>
    </source>
</reference>